<evidence type="ECO:0000313" key="6">
    <source>
        <dbReference type="Proteomes" id="UP000249616"/>
    </source>
</evidence>
<dbReference type="KEGG" id="scad:DN051_32230"/>
<name>A0A2Z4J6T1_9ACTN</name>
<keyword evidence="3" id="KW-0234">DNA repair</keyword>
<keyword evidence="2" id="KW-0378">Hydrolase</keyword>
<evidence type="ECO:0000259" key="4">
    <source>
        <dbReference type="Pfam" id="PF12705"/>
    </source>
</evidence>
<dbReference type="Proteomes" id="UP000249616">
    <property type="component" value="Chromosome"/>
</dbReference>
<protein>
    <submittedName>
        <fullName evidence="5">PD-(D/E)XK nuclease family protein</fullName>
    </submittedName>
</protein>
<accession>A0A2Z4J6T1</accession>
<gene>
    <name evidence="5" type="ORF">DN051_32230</name>
</gene>
<keyword evidence="2" id="KW-0347">Helicase</keyword>
<evidence type="ECO:0000256" key="1">
    <source>
        <dbReference type="ARBA" id="ARBA00022763"/>
    </source>
</evidence>
<sequence>MVGHKSVSQYTTYSGCSERYRLERLDKKPQTPAGWTLQGLAVHEAIEAWERSNRTMDLTGANDVYESAWRLHLTRMLKDEPDTDKWMTGNPRTKGSVDLTRRFTRGKEQLEQYIKNALAQGWEIWETPDFEPAIELPFRIMVGNIEVVGYIDQIREHPDGSLEIVDIKSGSKIPSWDFQLGVYRLAVLESYGVEINQGSFLMLKDDRMVGPTNLTRFTRERVTAWFDALNRGVEAQVFMPNVGDHCRICGVWKYCSAKERN</sequence>
<evidence type="ECO:0000256" key="2">
    <source>
        <dbReference type="ARBA" id="ARBA00022806"/>
    </source>
</evidence>
<keyword evidence="6" id="KW-1185">Reference proteome</keyword>
<dbReference type="EMBL" id="CP030073">
    <property type="protein sequence ID" value="AWW40769.1"/>
    <property type="molecule type" value="Genomic_DNA"/>
</dbReference>
<feature type="domain" description="PD-(D/E)XK endonuclease-like" evidence="4">
    <location>
        <begin position="6"/>
        <end position="255"/>
    </location>
</feature>
<dbReference type="InterPro" id="IPR011604">
    <property type="entry name" value="PDDEXK-like_dom_sf"/>
</dbReference>
<evidence type="ECO:0000313" key="5">
    <source>
        <dbReference type="EMBL" id="AWW40769.1"/>
    </source>
</evidence>
<keyword evidence="1" id="KW-0227">DNA damage</keyword>
<dbReference type="GO" id="GO:0004386">
    <property type="term" value="F:helicase activity"/>
    <property type="evidence" value="ECO:0007669"/>
    <property type="project" value="UniProtKB-KW"/>
</dbReference>
<dbReference type="InterPro" id="IPR038726">
    <property type="entry name" value="PDDEXK_AddAB-type"/>
</dbReference>
<dbReference type="Pfam" id="PF12705">
    <property type="entry name" value="PDDEXK_1"/>
    <property type="match status" value="1"/>
</dbReference>
<keyword evidence="2" id="KW-0067">ATP-binding</keyword>
<evidence type="ECO:0000256" key="3">
    <source>
        <dbReference type="ARBA" id="ARBA00023204"/>
    </source>
</evidence>
<reference evidence="5 6" key="1">
    <citation type="journal article" date="2019" name="Int. J. Syst. Evol. Microbiol.">
        <title>Streptomyces cadmiisoli sp. nov., a novel actinomycete isolated from cadmium-contaminated soil.</title>
        <authorList>
            <person name="Li K."/>
            <person name="Tang X."/>
            <person name="Zhao J."/>
            <person name="Guo Y."/>
            <person name="Tang Y."/>
            <person name="Gao J."/>
        </authorList>
    </citation>
    <scope>NUCLEOTIDE SEQUENCE [LARGE SCALE GENOMIC DNA]</scope>
    <source>
        <strain evidence="5 6">ZFG47</strain>
    </source>
</reference>
<dbReference type="GO" id="GO:0006281">
    <property type="term" value="P:DNA repair"/>
    <property type="evidence" value="ECO:0007669"/>
    <property type="project" value="UniProtKB-KW"/>
</dbReference>
<proteinExistence type="predicted"/>
<dbReference type="AlphaFoldDB" id="A0A2Z4J6T1"/>
<dbReference type="Gene3D" id="3.90.320.10">
    <property type="match status" value="1"/>
</dbReference>
<organism evidence="5 6">
    <name type="scientific">Streptomyces cadmiisoli</name>
    <dbReference type="NCBI Taxonomy" id="2184053"/>
    <lineage>
        <taxon>Bacteria</taxon>
        <taxon>Bacillati</taxon>
        <taxon>Actinomycetota</taxon>
        <taxon>Actinomycetes</taxon>
        <taxon>Kitasatosporales</taxon>
        <taxon>Streptomycetaceae</taxon>
        <taxon>Streptomyces</taxon>
        <taxon>Streptomyces aurantiacus group</taxon>
    </lineage>
</organism>
<keyword evidence="2" id="KW-0547">Nucleotide-binding</keyword>